<keyword evidence="1" id="KW-0472">Membrane</keyword>
<evidence type="ECO:0000256" key="1">
    <source>
        <dbReference type="SAM" id="Phobius"/>
    </source>
</evidence>
<dbReference type="EMBL" id="JAXOJX010000127">
    <property type="protein sequence ID" value="MDZ5461581.1"/>
    <property type="molecule type" value="Genomic_DNA"/>
</dbReference>
<evidence type="ECO:0000313" key="3">
    <source>
        <dbReference type="Proteomes" id="UP001293718"/>
    </source>
</evidence>
<sequence>MSEEVILAAALAATLAGMGWLALAMEAHWEQVRAGHRPPAPVRRLRAQGALGLAASLALCLRADHPSMAALVWVMLLAAAALAVALTLTWKPRWLRVLAWAGGKEA</sequence>
<reference evidence="2 3" key="1">
    <citation type="submission" date="2023-11" db="EMBL/GenBank/DDBJ databases">
        <title>Draft genome of Azohydromonas lata strain H1 (DSM1123), a polyhydroxyalkanoate producer.</title>
        <authorList>
            <person name="Traversa D."/>
            <person name="D'Addabbo P."/>
            <person name="Pazzani C."/>
            <person name="Manzari C."/>
            <person name="Chiara M."/>
            <person name="Scrascia M."/>
        </authorList>
    </citation>
    <scope>NUCLEOTIDE SEQUENCE [LARGE SCALE GENOMIC DNA]</scope>
    <source>
        <strain evidence="2 3">H1</strain>
    </source>
</reference>
<dbReference type="Proteomes" id="UP001293718">
    <property type="component" value="Unassembled WGS sequence"/>
</dbReference>
<gene>
    <name evidence="2" type="ORF">SM757_33900</name>
</gene>
<keyword evidence="1" id="KW-1133">Transmembrane helix</keyword>
<proteinExistence type="predicted"/>
<dbReference type="Pfam" id="PF11804">
    <property type="entry name" value="DUF3325"/>
    <property type="match status" value="1"/>
</dbReference>
<evidence type="ECO:0000313" key="2">
    <source>
        <dbReference type="EMBL" id="MDZ5461581.1"/>
    </source>
</evidence>
<dbReference type="InterPro" id="IPR021762">
    <property type="entry name" value="DUF3325"/>
</dbReference>
<name>A0ABU5IRS5_9BURK</name>
<organism evidence="2 3">
    <name type="scientific">Azohydromonas lata</name>
    <dbReference type="NCBI Taxonomy" id="45677"/>
    <lineage>
        <taxon>Bacteria</taxon>
        <taxon>Pseudomonadati</taxon>
        <taxon>Pseudomonadota</taxon>
        <taxon>Betaproteobacteria</taxon>
        <taxon>Burkholderiales</taxon>
        <taxon>Sphaerotilaceae</taxon>
        <taxon>Azohydromonas</taxon>
    </lineage>
</organism>
<dbReference type="RefSeq" id="WP_322468706.1">
    <property type="nucleotide sequence ID" value="NZ_JAXOJX010000127.1"/>
</dbReference>
<keyword evidence="3" id="KW-1185">Reference proteome</keyword>
<protein>
    <submittedName>
        <fullName evidence="2">DUF3325 domain-containing protein</fullName>
    </submittedName>
</protein>
<keyword evidence="1" id="KW-0812">Transmembrane</keyword>
<comment type="caution">
    <text evidence="2">The sequence shown here is derived from an EMBL/GenBank/DDBJ whole genome shotgun (WGS) entry which is preliminary data.</text>
</comment>
<feature type="transmembrane region" description="Helical" evidence="1">
    <location>
        <begin position="70"/>
        <end position="90"/>
    </location>
</feature>
<accession>A0ABU5IRS5</accession>